<protein>
    <submittedName>
        <fullName evidence="3">CRISPR-associated Cas5e family protein</fullName>
    </submittedName>
</protein>
<dbReference type="RefSeq" id="WP_197540857.1">
    <property type="nucleotide sequence ID" value="NZ_LN829118.1"/>
</dbReference>
<evidence type="ECO:0000256" key="1">
    <source>
        <dbReference type="ARBA" id="ARBA00023118"/>
    </source>
</evidence>
<name>A0A0D6JJH9_9HYPH</name>
<dbReference type="NCBIfam" id="TIGR01868">
    <property type="entry name" value="casD_Cas5e"/>
    <property type="match status" value="1"/>
</dbReference>
<dbReference type="EMBL" id="LN829119">
    <property type="protein sequence ID" value="CPR22118.1"/>
    <property type="molecule type" value="Genomic_DNA"/>
</dbReference>
<keyword evidence="1" id="KW-0051">Antiviral defense</keyword>
<reference evidence="4" key="1">
    <citation type="submission" date="2015-02" db="EMBL/GenBank/DDBJ databases">
        <authorList>
            <person name="Chooi Y.-H."/>
        </authorList>
    </citation>
    <scope>NUCLEOTIDE SEQUENCE [LARGE SCALE GENOMIC DNA]</scope>
    <source>
        <strain evidence="4">strain Y</strain>
    </source>
</reference>
<feature type="region of interest" description="Disordered" evidence="2">
    <location>
        <begin position="91"/>
        <end position="113"/>
    </location>
</feature>
<keyword evidence="4" id="KW-1185">Reference proteome</keyword>
<dbReference type="Pfam" id="PF09704">
    <property type="entry name" value="Cas_Cas5d"/>
    <property type="match status" value="1"/>
</dbReference>
<sequence length="269" mass="29490">MSMSPARRWLVLRLEAPLLSFGAVAIDNYGVTWDFPALSMLTGLFANALGYERIECEAHQALQDRIVFASRREDEPYHGVLTDVQNVHMQKSDKGWTTRGTPEGRDGGSYGGPHRRFRDYHPDALVAVVLTLHLPPDHALPAGRHHPTLDDLAAALDRPERPLFIGRKPCLPAWPLNAGLIEAETAHDALLKLPALMDLSKREPRKTGDLRAQWPAGDGPDQGAGVDRGLAIHDRRNWISGLHGGTRRVIEGRLAPPAPPPTADGEVAI</sequence>
<dbReference type="CDD" id="cd09756">
    <property type="entry name" value="Cas5_I-E"/>
    <property type="match status" value="1"/>
</dbReference>
<dbReference type="KEGG" id="fil:BN1229_v1_2364"/>
<gene>
    <name evidence="3" type="ORF">YBN1229_v1_3551</name>
</gene>
<dbReference type="AlphaFoldDB" id="A0A0D6JJH9"/>
<dbReference type="GO" id="GO:0051607">
    <property type="term" value="P:defense response to virus"/>
    <property type="evidence" value="ECO:0007669"/>
    <property type="project" value="UniProtKB-KW"/>
</dbReference>
<feature type="compositionally biased region" description="Basic and acidic residues" evidence="2">
    <location>
        <begin position="91"/>
        <end position="106"/>
    </location>
</feature>
<evidence type="ECO:0000313" key="4">
    <source>
        <dbReference type="Proteomes" id="UP000033187"/>
    </source>
</evidence>
<dbReference type="Proteomes" id="UP000033187">
    <property type="component" value="Chromosome 1"/>
</dbReference>
<dbReference type="Gene3D" id="3.30.70.2660">
    <property type="match status" value="1"/>
</dbReference>
<dbReference type="GO" id="GO:0003723">
    <property type="term" value="F:RNA binding"/>
    <property type="evidence" value="ECO:0007669"/>
    <property type="project" value="InterPro"/>
</dbReference>
<feature type="region of interest" description="Disordered" evidence="2">
    <location>
        <begin position="204"/>
        <end position="223"/>
    </location>
</feature>
<evidence type="ECO:0000256" key="2">
    <source>
        <dbReference type="SAM" id="MobiDB-lite"/>
    </source>
</evidence>
<dbReference type="KEGG" id="fiy:BN1229_v1_3551"/>
<dbReference type="InterPro" id="IPR010147">
    <property type="entry name" value="CRISPR-assoc_prot_CasD"/>
</dbReference>
<dbReference type="NCBIfam" id="TIGR02593">
    <property type="entry name" value="CRISPR_cas5"/>
    <property type="match status" value="1"/>
</dbReference>
<dbReference type="InterPro" id="IPR021124">
    <property type="entry name" value="CRISPR-assoc_prot_Cas5"/>
</dbReference>
<dbReference type="InterPro" id="IPR013422">
    <property type="entry name" value="CRISPR-assoc_prot_Cas5_N"/>
</dbReference>
<dbReference type="GO" id="GO:0043571">
    <property type="term" value="P:maintenance of CRISPR repeat elements"/>
    <property type="evidence" value="ECO:0007669"/>
    <property type="project" value="InterPro"/>
</dbReference>
<proteinExistence type="predicted"/>
<accession>A0A0D6JJH9</accession>
<organism evidence="3 4">
    <name type="scientific">Candidatus Filomicrobium marinum</name>
    <dbReference type="NCBI Taxonomy" id="1608628"/>
    <lineage>
        <taxon>Bacteria</taxon>
        <taxon>Pseudomonadati</taxon>
        <taxon>Pseudomonadota</taxon>
        <taxon>Alphaproteobacteria</taxon>
        <taxon>Hyphomicrobiales</taxon>
        <taxon>Hyphomicrobiaceae</taxon>
        <taxon>Filomicrobium</taxon>
    </lineage>
</organism>
<evidence type="ECO:0000313" key="3">
    <source>
        <dbReference type="EMBL" id="CPR22118.1"/>
    </source>
</evidence>